<feature type="signal peptide" evidence="1">
    <location>
        <begin position="1"/>
        <end position="21"/>
    </location>
</feature>
<evidence type="ECO:0008006" key="4">
    <source>
        <dbReference type="Google" id="ProtNLM"/>
    </source>
</evidence>
<name>A0ABT9SXQ2_9GAMM</name>
<accession>A0ABT9SXQ2</accession>
<comment type="caution">
    <text evidence="2">The sequence shown here is derived from an EMBL/GenBank/DDBJ whole genome shotgun (WGS) entry which is preliminary data.</text>
</comment>
<dbReference type="EMBL" id="JAUSSK010000002">
    <property type="protein sequence ID" value="MDQ0009766.1"/>
    <property type="molecule type" value="Genomic_DNA"/>
</dbReference>
<dbReference type="RefSeq" id="WP_306849371.1">
    <property type="nucleotide sequence ID" value="NZ_JAUSSK010000002.1"/>
</dbReference>
<evidence type="ECO:0000313" key="2">
    <source>
        <dbReference type="EMBL" id="MDQ0009766.1"/>
    </source>
</evidence>
<evidence type="ECO:0000256" key="1">
    <source>
        <dbReference type="SAM" id="SignalP"/>
    </source>
</evidence>
<dbReference type="Proteomes" id="UP001237737">
    <property type="component" value="Unassembled WGS sequence"/>
</dbReference>
<proteinExistence type="predicted"/>
<sequence length="112" mass="12331">MKTPFLIGALALASFATTANAESDPYEPYEYELTYNGSSKRQAYDHVMVEAPKKCDEEGGFVANVRYDYIGGWGSMANMHFLKATVLCKPVRPNVPPRPVADLSRPGAMVLQ</sequence>
<gene>
    <name evidence="2" type="ORF">J2T07_001943</name>
</gene>
<protein>
    <recommendedName>
        <fullName evidence="4">DUF2790 domain-containing protein</fullName>
    </recommendedName>
</protein>
<reference evidence="2 3" key="1">
    <citation type="submission" date="2023-07" db="EMBL/GenBank/DDBJ databases">
        <title>Sorghum-associated microbial communities from plants grown in Nebraska, USA.</title>
        <authorList>
            <person name="Schachtman D."/>
        </authorList>
    </citation>
    <scope>NUCLEOTIDE SEQUENCE [LARGE SCALE GENOMIC DNA]</scope>
    <source>
        <strain evidence="2 3">CC60</strain>
    </source>
</reference>
<keyword evidence="1" id="KW-0732">Signal</keyword>
<keyword evidence="3" id="KW-1185">Reference proteome</keyword>
<evidence type="ECO:0000313" key="3">
    <source>
        <dbReference type="Proteomes" id="UP001237737"/>
    </source>
</evidence>
<feature type="chain" id="PRO_5046431449" description="DUF2790 domain-containing protein" evidence="1">
    <location>
        <begin position="22"/>
        <end position="112"/>
    </location>
</feature>
<organism evidence="2 3">
    <name type="scientific">Luteibacter jiangsuensis</name>
    <dbReference type="NCBI Taxonomy" id="637577"/>
    <lineage>
        <taxon>Bacteria</taxon>
        <taxon>Pseudomonadati</taxon>
        <taxon>Pseudomonadota</taxon>
        <taxon>Gammaproteobacteria</taxon>
        <taxon>Lysobacterales</taxon>
        <taxon>Rhodanobacteraceae</taxon>
        <taxon>Luteibacter</taxon>
    </lineage>
</organism>